<evidence type="ECO:0000313" key="2">
    <source>
        <dbReference type="EMBL" id="EGZ24775.1"/>
    </source>
</evidence>
<feature type="compositionally biased region" description="Acidic residues" evidence="1">
    <location>
        <begin position="167"/>
        <end position="185"/>
    </location>
</feature>
<proteinExistence type="predicted"/>
<organism evidence="2 3">
    <name type="scientific">Phytophthora sojae (strain P6497)</name>
    <name type="common">Soybean stem and root rot agent</name>
    <name type="synonym">Phytophthora megasperma f. sp. glycines</name>
    <dbReference type="NCBI Taxonomy" id="1094619"/>
    <lineage>
        <taxon>Eukaryota</taxon>
        <taxon>Sar</taxon>
        <taxon>Stramenopiles</taxon>
        <taxon>Oomycota</taxon>
        <taxon>Peronosporomycetes</taxon>
        <taxon>Peronosporales</taxon>
        <taxon>Peronosporaceae</taxon>
        <taxon>Phytophthora</taxon>
    </lineage>
</organism>
<feature type="compositionally biased region" description="Acidic residues" evidence="1">
    <location>
        <begin position="229"/>
        <end position="244"/>
    </location>
</feature>
<evidence type="ECO:0000256" key="1">
    <source>
        <dbReference type="SAM" id="MobiDB-lite"/>
    </source>
</evidence>
<dbReference type="Proteomes" id="UP000002640">
    <property type="component" value="Unassembled WGS sequence"/>
</dbReference>
<gene>
    <name evidence="2" type="ORF">PHYSODRAFT_325853</name>
</gene>
<feature type="region of interest" description="Disordered" evidence="1">
    <location>
        <begin position="154"/>
        <end position="244"/>
    </location>
</feature>
<dbReference type="EMBL" id="JH159152">
    <property type="protein sequence ID" value="EGZ24775.1"/>
    <property type="molecule type" value="Genomic_DNA"/>
</dbReference>
<dbReference type="RefSeq" id="XP_009520063.1">
    <property type="nucleotide sequence ID" value="XM_009521768.1"/>
</dbReference>
<keyword evidence="3" id="KW-1185">Reference proteome</keyword>
<reference evidence="2 3" key="1">
    <citation type="journal article" date="2006" name="Science">
        <title>Phytophthora genome sequences uncover evolutionary origins and mechanisms of pathogenesis.</title>
        <authorList>
            <person name="Tyler B.M."/>
            <person name="Tripathy S."/>
            <person name="Zhang X."/>
            <person name="Dehal P."/>
            <person name="Jiang R.H."/>
            <person name="Aerts A."/>
            <person name="Arredondo F.D."/>
            <person name="Baxter L."/>
            <person name="Bensasson D."/>
            <person name="Beynon J.L."/>
            <person name="Chapman J."/>
            <person name="Damasceno C.M."/>
            <person name="Dorrance A.E."/>
            <person name="Dou D."/>
            <person name="Dickerman A.W."/>
            <person name="Dubchak I.L."/>
            <person name="Garbelotto M."/>
            <person name="Gijzen M."/>
            <person name="Gordon S.G."/>
            <person name="Govers F."/>
            <person name="Grunwald N.J."/>
            <person name="Huang W."/>
            <person name="Ivors K.L."/>
            <person name="Jones R.W."/>
            <person name="Kamoun S."/>
            <person name="Krampis K."/>
            <person name="Lamour K.H."/>
            <person name="Lee M.K."/>
            <person name="McDonald W.H."/>
            <person name="Medina M."/>
            <person name="Meijer H.J."/>
            <person name="Nordberg E.K."/>
            <person name="Maclean D.J."/>
            <person name="Ospina-Giraldo M.D."/>
            <person name="Morris P.F."/>
            <person name="Phuntumart V."/>
            <person name="Putnam N.H."/>
            <person name="Rash S."/>
            <person name="Rose J.K."/>
            <person name="Sakihama Y."/>
            <person name="Salamov A.A."/>
            <person name="Savidor A."/>
            <person name="Scheuring C.F."/>
            <person name="Smith B.M."/>
            <person name="Sobral B.W."/>
            <person name="Terry A."/>
            <person name="Torto-Alalibo T.A."/>
            <person name="Win J."/>
            <person name="Xu Z."/>
            <person name="Zhang H."/>
            <person name="Grigoriev I.V."/>
            <person name="Rokhsar D.S."/>
            <person name="Boore J.L."/>
        </authorList>
    </citation>
    <scope>NUCLEOTIDE SEQUENCE [LARGE SCALE GENOMIC DNA]</scope>
    <source>
        <strain evidence="2 3">P6497</strain>
    </source>
</reference>
<evidence type="ECO:0000313" key="3">
    <source>
        <dbReference type="Proteomes" id="UP000002640"/>
    </source>
</evidence>
<sequence length="244" mass="26936">MKHEGTVKSLVLDVSTLAEGVDNLKLQCLQDRDHPDTSPLDAQLLTDFLSGGDAVAHKFCANHRNYTPLKRCIEQLDEFGALSTSDELILVLGCNLKIFMFSSHKDAARQRHLRDRIVALDDKVGNLFRPDLQLQGVDAKSRVAVTADGVVSEDQTDFEADVGSSDTSDEFNDTLSDEDDDFTGEAEERRPRNAIVAREAISPILITPRGDELDGDEDSYTESDRDSSNETDNDVDSDATEDED</sequence>
<dbReference type="GeneID" id="20645328"/>
<dbReference type="KEGG" id="psoj:PHYSODRAFT_325853"/>
<accession>G4YS74</accession>
<dbReference type="InParanoid" id="G4YS74"/>
<protein>
    <submittedName>
        <fullName evidence="2">Uncharacterized protein</fullName>
    </submittedName>
</protein>
<name>G4YS74_PHYSP</name>
<dbReference type="AlphaFoldDB" id="G4YS74"/>